<organism evidence="1">
    <name type="scientific">viral metagenome</name>
    <dbReference type="NCBI Taxonomy" id="1070528"/>
    <lineage>
        <taxon>unclassified sequences</taxon>
        <taxon>metagenomes</taxon>
        <taxon>organismal metagenomes</taxon>
    </lineage>
</organism>
<proteinExistence type="predicted"/>
<dbReference type="EMBL" id="MT144174">
    <property type="protein sequence ID" value="QJA50115.1"/>
    <property type="molecule type" value="Genomic_DNA"/>
</dbReference>
<accession>A0A6H1ZS58</accession>
<protein>
    <submittedName>
        <fullName evidence="1">Uncharacterized protein</fullName>
    </submittedName>
</protein>
<dbReference type="AlphaFoldDB" id="A0A6H1ZS58"/>
<dbReference type="EMBL" id="MT144656">
    <property type="protein sequence ID" value="QJH96591.1"/>
    <property type="molecule type" value="Genomic_DNA"/>
</dbReference>
<evidence type="ECO:0000313" key="2">
    <source>
        <dbReference type="EMBL" id="QJH96591.1"/>
    </source>
</evidence>
<reference evidence="1" key="1">
    <citation type="submission" date="2020-03" db="EMBL/GenBank/DDBJ databases">
        <title>The deep terrestrial virosphere.</title>
        <authorList>
            <person name="Holmfeldt K."/>
            <person name="Nilsson E."/>
            <person name="Simone D."/>
            <person name="Lopez-Fernandez M."/>
            <person name="Wu X."/>
            <person name="de Brujin I."/>
            <person name="Lundin D."/>
            <person name="Andersson A."/>
            <person name="Bertilsson S."/>
            <person name="Dopson M."/>
        </authorList>
    </citation>
    <scope>NUCLEOTIDE SEQUENCE</scope>
    <source>
        <strain evidence="1">TM448A01607</strain>
        <strain evidence="2">TM448B00775</strain>
    </source>
</reference>
<gene>
    <name evidence="1" type="ORF">TM448A01607_0017</name>
    <name evidence="2" type="ORF">TM448B00775_0016</name>
</gene>
<evidence type="ECO:0000313" key="1">
    <source>
        <dbReference type="EMBL" id="QJA50115.1"/>
    </source>
</evidence>
<name>A0A6H1ZS58_9ZZZZ</name>
<sequence length="62" mass="7548">MMEDQAGTWDLWMVWSNNLNGYETLSTDGSGTPTEYRVYHRIYKRDIWYVGTRTHHPNKRRR</sequence>